<dbReference type="EMBL" id="CAEX01004050">
    <property type="protein sequence ID" value="CCD19753.1"/>
    <property type="molecule type" value="Genomic_DNA"/>
</dbReference>
<gene>
    <name evidence="1" type="ORF">TvY486_0024650</name>
</gene>
<organism evidence="1 2">
    <name type="scientific">Trypanosoma vivax (strain Y486)</name>
    <dbReference type="NCBI Taxonomy" id="1055687"/>
    <lineage>
        <taxon>Eukaryota</taxon>
        <taxon>Discoba</taxon>
        <taxon>Euglenozoa</taxon>
        <taxon>Kinetoplastea</taxon>
        <taxon>Metakinetoplastina</taxon>
        <taxon>Trypanosomatida</taxon>
        <taxon>Trypanosomatidae</taxon>
        <taxon>Trypanosoma</taxon>
        <taxon>Duttonella</taxon>
    </lineage>
</organism>
<evidence type="ECO:0000313" key="2">
    <source>
        <dbReference type="Proteomes" id="UP000009027"/>
    </source>
</evidence>
<dbReference type="AlphaFoldDB" id="F9WQC6"/>
<evidence type="ECO:0000313" key="1">
    <source>
        <dbReference type="EMBL" id="CCD19753.1"/>
    </source>
</evidence>
<protein>
    <submittedName>
        <fullName evidence="1">Uncharacterized protein</fullName>
    </submittedName>
</protein>
<dbReference type="VEuPathDB" id="TriTrypDB:TvY486_0024650"/>
<keyword evidence="2" id="KW-1185">Reference proteome</keyword>
<proteinExistence type="predicted"/>
<sequence length="772" mass="85165">MDITNKHGLVAMVSDNFITRIVCMLAAFSWCHQSELASGPDSQMSSAAKAQEAAHVVVGLFKSYNYTFEVLRERAKVLLSEATNNLERCQQMGTNISNLAHQSAARDVQSAVESALSSARTAKSDAHNLLGAALAALDNISRIAQFSTSFAVSDSDRQRVTNRELEMIEKPFFLASLMRSDCGSWAYFKNNSHHVLRNVYEEGERSATIDEHCVNEWVVKVSELWRSALNTSESEVEAFFEPVVRDRMTQLLKELKEEKMLLWWKVDKDRWRLIRDQIAAFKRLLRNLTDAALEHLRHTSAQLRNALSSLRTSESLEDVAARKMLSAKRGAACRATWRLASAEQSIRALRHSFSDVTTISHGLERLDHLQNLLMSVKQKTEDIQEHSAQVKQAGQSSIARSEKAQITLGLDEKVTTAVESSLAAAKKAAEFVTVDGATLENATVEVDEASVSLKEAQSTYSAAKGTQSRMNEILVIADANLTSLSKKLGAFLSTVDHSAPETRYDRCEGVGAAETNYHDDQLLWALDLFEGDAIVRSQLCDLMRGISQLEDTDSFLKVQIKAASERAESAARHIEASAKYVERVSNDMHTVEVGTARAHEQLNNASLSASREKRSVTCKLVAQLRGVQTDLVSLRKEALGLANDTSEAHVSQSPVMQMSGAEQSVADGVAVVAAGVLKDIEENLDFIKHSVNSPAKEVNIHPVNFSECTDKRGSITKDSVMGAVVQYFQLVGSNSTSHTKEALRKALNRWLRLRKASAKLVPRVVSVPLHES</sequence>
<feature type="non-terminal residue" evidence="1">
    <location>
        <position position="772"/>
    </location>
</feature>
<reference evidence="1 2" key="1">
    <citation type="journal article" date="2012" name="Proc. Natl. Acad. Sci. U.S.A.">
        <title>Antigenic diversity is generated by distinct evolutionary mechanisms in African trypanosome species.</title>
        <authorList>
            <person name="Jackson A.P."/>
            <person name="Berry A."/>
            <person name="Aslett M."/>
            <person name="Allison H.C."/>
            <person name="Burton P."/>
            <person name="Vavrova-Anderson J."/>
            <person name="Brown R."/>
            <person name="Browne H."/>
            <person name="Corton N."/>
            <person name="Hauser H."/>
            <person name="Gamble J."/>
            <person name="Gilderthorp R."/>
            <person name="Marcello L."/>
            <person name="McQuillan J."/>
            <person name="Otto T.D."/>
            <person name="Quail M.A."/>
            <person name="Sanders M.J."/>
            <person name="van Tonder A."/>
            <person name="Ginger M.L."/>
            <person name="Field M.C."/>
            <person name="Barry J.D."/>
            <person name="Hertz-Fowler C."/>
            <person name="Berriman M."/>
        </authorList>
    </citation>
    <scope>NUCLEOTIDE SEQUENCE</scope>
    <source>
        <strain evidence="1 2">Y486</strain>
    </source>
</reference>
<accession>F9WQC6</accession>
<dbReference type="Proteomes" id="UP000009027">
    <property type="component" value="Unassembled WGS sequence"/>
</dbReference>
<name>F9WQC6_TRYVY</name>